<reference evidence="1 2" key="1">
    <citation type="submission" date="2016-10" db="EMBL/GenBank/DDBJ databases">
        <authorList>
            <person name="de Groot N.N."/>
        </authorList>
    </citation>
    <scope>NUCLEOTIDE SEQUENCE [LARGE SCALE GENOMIC DNA]</scope>
    <source>
        <strain evidence="1 2">AR67</strain>
    </source>
</reference>
<evidence type="ECO:0000313" key="1">
    <source>
        <dbReference type="EMBL" id="SFB66350.1"/>
    </source>
</evidence>
<protein>
    <submittedName>
        <fullName evidence="1">YaaC-like Protein</fullName>
    </submittedName>
</protein>
<dbReference type="Proteomes" id="UP000182192">
    <property type="component" value="Unassembled WGS sequence"/>
</dbReference>
<dbReference type="OrthoDB" id="7041536at2"/>
<dbReference type="Pfam" id="PF14175">
    <property type="entry name" value="YaaC"/>
    <property type="match status" value="1"/>
</dbReference>
<accession>A0A1I1D0L9</accession>
<dbReference type="InterPro" id="IPR026988">
    <property type="entry name" value="YaaC-like"/>
</dbReference>
<dbReference type="RefSeq" id="WP_074959487.1">
    <property type="nucleotide sequence ID" value="NZ_FOKQ01000001.1"/>
</dbReference>
<sequence length="389" mass="45637">MARHTKFVLQNIPIQHKNQSLRMKKPYTTQDFTKHTVLTDDVYTYVSFFFDVHKKAMKFNDQQNKEKYGDPNQYKYNFYWKQSEIFYKSAKAIDVEASPVAAYYCMLNAAKAYISYTSESADDFVKDFGGHGILEDKDDAGNDLSTISIKHKDWGVFPLFASKLDEDFYNVWPNRNISYSLKTLLYNMAFIHRAYMMTYAEKSRTIDELFIPLERGTTPTFYKANDGKAYLVSKIDKRYFSPSATKIPSDYIRSFGETNYNVYSNNQFWLISSNNAKYNSGSVSSEIKELNAQYRKNYTYIKGNNRMWYLKRTQIQNDDVVNLSNMTLIMAAMHRISEIARYKPEQLRRLLQSKENWLLHEFITLALDQFLDELASEITHQEIMCTGVK</sequence>
<organism evidence="1 2">
    <name type="scientific">Ruminococcus albus</name>
    <dbReference type="NCBI Taxonomy" id="1264"/>
    <lineage>
        <taxon>Bacteria</taxon>
        <taxon>Bacillati</taxon>
        <taxon>Bacillota</taxon>
        <taxon>Clostridia</taxon>
        <taxon>Eubacteriales</taxon>
        <taxon>Oscillospiraceae</taxon>
        <taxon>Ruminococcus</taxon>
    </lineage>
</organism>
<dbReference type="EMBL" id="FOKQ01000001">
    <property type="protein sequence ID" value="SFB66350.1"/>
    <property type="molecule type" value="Genomic_DNA"/>
</dbReference>
<dbReference type="AlphaFoldDB" id="A0A1I1D0L9"/>
<name>A0A1I1D0L9_RUMAL</name>
<evidence type="ECO:0000313" key="2">
    <source>
        <dbReference type="Proteomes" id="UP000182192"/>
    </source>
</evidence>
<gene>
    <name evidence="1" type="ORF">SAMN02910406_00048</name>
</gene>
<proteinExistence type="predicted"/>